<evidence type="ECO:0000313" key="1">
    <source>
        <dbReference type="EMBL" id="KAI5662466.1"/>
    </source>
</evidence>
<gene>
    <name evidence="1" type="ORF">M9H77_21789</name>
</gene>
<organism evidence="1 2">
    <name type="scientific">Catharanthus roseus</name>
    <name type="common">Madagascar periwinkle</name>
    <name type="synonym">Vinca rosea</name>
    <dbReference type="NCBI Taxonomy" id="4058"/>
    <lineage>
        <taxon>Eukaryota</taxon>
        <taxon>Viridiplantae</taxon>
        <taxon>Streptophyta</taxon>
        <taxon>Embryophyta</taxon>
        <taxon>Tracheophyta</taxon>
        <taxon>Spermatophyta</taxon>
        <taxon>Magnoliopsida</taxon>
        <taxon>eudicotyledons</taxon>
        <taxon>Gunneridae</taxon>
        <taxon>Pentapetalae</taxon>
        <taxon>asterids</taxon>
        <taxon>lamiids</taxon>
        <taxon>Gentianales</taxon>
        <taxon>Apocynaceae</taxon>
        <taxon>Rauvolfioideae</taxon>
        <taxon>Vinceae</taxon>
        <taxon>Catharanthinae</taxon>
        <taxon>Catharanthus</taxon>
    </lineage>
</organism>
<proteinExistence type="predicted"/>
<comment type="caution">
    <text evidence="1">The sequence shown here is derived from an EMBL/GenBank/DDBJ whole genome shotgun (WGS) entry which is preliminary data.</text>
</comment>
<name>A0ACC0APC1_CATRO</name>
<dbReference type="EMBL" id="CM044705">
    <property type="protein sequence ID" value="KAI5662466.1"/>
    <property type="molecule type" value="Genomic_DNA"/>
</dbReference>
<accession>A0ACC0APC1</accession>
<reference evidence="2" key="1">
    <citation type="journal article" date="2023" name="Nat. Plants">
        <title>Single-cell RNA sequencing provides a high-resolution roadmap for understanding the multicellular compartmentation of specialized metabolism.</title>
        <authorList>
            <person name="Sun S."/>
            <person name="Shen X."/>
            <person name="Li Y."/>
            <person name="Li Y."/>
            <person name="Wang S."/>
            <person name="Li R."/>
            <person name="Zhang H."/>
            <person name="Shen G."/>
            <person name="Guo B."/>
            <person name="Wei J."/>
            <person name="Xu J."/>
            <person name="St-Pierre B."/>
            <person name="Chen S."/>
            <person name="Sun C."/>
        </authorList>
    </citation>
    <scope>NUCLEOTIDE SEQUENCE [LARGE SCALE GENOMIC DNA]</scope>
</reference>
<sequence>MQFWTILELSLRKYPYQPYLRRLHLELQGKNPGQAKKRLGVGPGGGVKEDKETRFRTQVIVHNYGGLLVLHYVNEFRTKNQGFEHKLMSFYVLVIVHNYGGLLVLHYVNEFRTENQGKVH</sequence>
<protein>
    <submittedName>
        <fullName evidence="1">Uncharacterized protein</fullName>
    </submittedName>
</protein>
<keyword evidence="2" id="KW-1185">Reference proteome</keyword>
<evidence type="ECO:0000313" key="2">
    <source>
        <dbReference type="Proteomes" id="UP001060085"/>
    </source>
</evidence>
<dbReference type="Proteomes" id="UP001060085">
    <property type="component" value="Linkage Group LG05"/>
</dbReference>